<dbReference type="OrthoDB" id="432528at2759"/>
<evidence type="ECO:0000256" key="5">
    <source>
        <dbReference type="SAM" id="SignalP"/>
    </source>
</evidence>
<dbReference type="Proteomes" id="UP000193648">
    <property type="component" value="Unassembled WGS sequence"/>
</dbReference>
<name>A0A1Y2GW16_9FUNG</name>
<protein>
    <recommendedName>
        <fullName evidence="8">Galactose oxidase</fullName>
    </recommendedName>
</protein>
<dbReference type="SUPFAM" id="SSF117281">
    <property type="entry name" value="Kelch motif"/>
    <property type="match status" value="1"/>
</dbReference>
<evidence type="ECO:0000256" key="2">
    <source>
        <dbReference type="ARBA" id="ARBA00022737"/>
    </source>
</evidence>
<feature type="region of interest" description="Disordered" evidence="3">
    <location>
        <begin position="567"/>
        <end position="640"/>
    </location>
</feature>
<feature type="compositionally biased region" description="Pro residues" evidence="3">
    <location>
        <begin position="360"/>
        <end position="370"/>
    </location>
</feature>
<organism evidence="6 7">
    <name type="scientific">Lobosporangium transversale</name>
    <dbReference type="NCBI Taxonomy" id="64571"/>
    <lineage>
        <taxon>Eukaryota</taxon>
        <taxon>Fungi</taxon>
        <taxon>Fungi incertae sedis</taxon>
        <taxon>Mucoromycota</taxon>
        <taxon>Mortierellomycotina</taxon>
        <taxon>Mortierellomycetes</taxon>
        <taxon>Mortierellales</taxon>
        <taxon>Mortierellaceae</taxon>
        <taxon>Lobosporangium</taxon>
    </lineage>
</organism>
<keyword evidence="4" id="KW-0812">Transmembrane</keyword>
<feature type="transmembrane region" description="Helical" evidence="4">
    <location>
        <begin position="407"/>
        <end position="431"/>
    </location>
</feature>
<keyword evidence="4" id="KW-0472">Membrane</keyword>
<feature type="signal peptide" evidence="5">
    <location>
        <begin position="1"/>
        <end position="20"/>
    </location>
</feature>
<evidence type="ECO:0000313" key="7">
    <source>
        <dbReference type="Proteomes" id="UP000193648"/>
    </source>
</evidence>
<dbReference type="EMBL" id="MCFF01000008">
    <property type="protein sequence ID" value="ORZ24788.1"/>
    <property type="molecule type" value="Genomic_DNA"/>
</dbReference>
<sequence length="640" mass="69081">MKKILLSIAALVCAAQTVSAQVTYSPPPKDTVGHTAILANNTVFIQGGSTPTNPTGASYAILLTPQGSMSNGTGEAKWQETGALSKFTPRNYFASAATDSTMVNCGTRDGNQGRGMTCDLLDVTWYNHTRLDVPTNILNRGGMAYTLTNKANKAYFVGGATDANNVKSVVGTVNELTLSNGGVAWSTIPEMDQALRYHTATWVDDVNGILVLGGQNSIGAAQPLGASQLFTNGNWTSKAILGTPGQQTRFGHTVTSDGNGTLYLFGGMVAEGAAPSRDMLVINTKDNTWTWMDALPAPEGRAFHTATLLPDKTILYMFGQTGADPKTATNKYMIFDTQKGSWSKVFEPPTIVTITVSPNYVPPPPPPVPPNQNESPNSNPNHPKTPDNGGSGSGSGGSGGSSTGANIAMIAGICGGIVALLFLILIAILLIRRRKRRNRPVSHHFPPAPKKEMKIMYNNDEDEKAKQAKAFMIRKPDSVYVVDDQGPDPEIPHPQYNNGYYGDGRHSPSGTEEYELRNAASSSSAAAAAAAAGLPSYRRHNHDRTLSTVSSLAERRRYVEEQQRQLIDGYQNTYNSPPPFDSYSNEDDRYYPEEDEEALPRSRNTNGRNDNIGSSSVGPRYPRNQNNNGRNEHHPADDYF</sequence>
<gene>
    <name evidence="6" type="ORF">BCR41DRAFT_384626</name>
</gene>
<dbReference type="InterPro" id="IPR015915">
    <property type="entry name" value="Kelch-typ_b-propeller"/>
</dbReference>
<evidence type="ECO:0000256" key="3">
    <source>
        <dbReference type="SAM" id="MobiDB-lite"/>
    </source>
</evidence>
<proteinExistence type="predicted"/>
<feature type="compositionally biased region" description="Polar residues" evidence="3">
    <location>
        <begin position="602"/>
        <end position="629"/>
    </location>
</feature>
<dbReference type="PANTHER" id="PTHR46093">
    <property type="entry name" value="ACYL-COA-BINDING DOMAIN-CONTAINING PROTEIN 5"/>
    <property type="match status" value="1"/>
</dbReference>
<feature type="compositionally biased region" description="Low complexity" evidence="3">
    <location>
        <begin position="371"/>
        <end position="382"/>
    </location>
</feature>
<evidence type="ECO:0000256" key="1">
    <source>
        <dbReference type="ARBA" id="ARBA00022441"/>
    </source>
</evidence>
<evidence type="ECO:0000313" key="6">
    <source>
        <dbReference type="EMBL" id="ORZ24788.1"/>
    </source>
</evidence>
<reference evidence="6 7" key="1">
    <citation type="submission" date="2016-07" db="EMBL/GenBank/DDBJ databases">
        <title>Pervasive Adenine N6-methylation of Active Genes in Fungi.</title>
        <authorList>
            <consortium name="DOE Joint Genome Institute"/>
            <person name="Mondo S.J."/>
            <person name="Dannebaum R.O."/>
            <person name="Kuo R.C."/>
            <person name="Labutti K."/>
            <person name="Haridas S."/>
            <person name="Kuo A."/>
            <person name="Salamov A."/>
            <person name="Ahrendt S.R."/>
            <person name="Lipzen A."/>
            <person name="Sullivan W."/>
            <person name="Andreopoulos W.B."/>
            <person name="Clum A."/>
            <person name="Lindquist E."/>
            <person name="Daum C."/>
            <person name="Ramamoorthy G.K."/>
            <person name="Gryganskyi A."/>
            <person name="Culley D."/>
            <person name="Magnuson J.K."/>
            <person name="James T.Y."/>
            <person name="O'Malley M.A."/>
            <person name="Stajich J.E."/>
            <person name="Spatafora J.W."/>
            <person name="Visel A."/>
            <person name="Grigoriev I.V."/>
        </authorList>
    </citation>
    <scope>NUCLEOTIDE SEQUENCE [LARGE SCALE GENOMIC DNA]</scope>
    <source>
        <strain evidence="6 7">NRRL 3116</strain>
    </source>
</reference>
<feature type="chain" id="PRO_5012530930" description="Galactose oxidase" evidence="5">
    <location>
        <begin position="21"/>
        <end position="640"/>
    </location>
</feature>
<evidence type="ECO:0008006" key="8">
    <source>
        <dbReference type="Google" id="ProtNLM"/>
    </source>
</evidence>
<keyword evidence="2" id="KW-0677">Repeat</keyword>
<dbReference type="Gene3D" id="2.120.10.80">
    <property type="entry name" value="Kelch-type beta propeller"/>
    <property type="match status" value="2"/>
</dbReference>
<accession>A0A1Y2GW16</accession>
<keyword evidence="4" id="KW-1133">Transmembrane helix</keyword>
<comment type="caution">
    <text evidence="6">The sequence shown here is derived from an EMBL/GenBank/DDBJ whole genome shotgun (WGS) entry which is preliminary data.</text>
</comment>
<feature type="region of interest" description="Disordered" evidence="3">
    <location>
        <begin position="357"/>
        <end position="401"/>
    </location>
</feature>
<dbReference type="PANTHER" id="PTHR46093:SF16">
    <property type="entry name" value="MULTIPLE EGF-LIKE-DOMAINS 8"/>
    <property type="match status" value="1"/>
</dbReference>
<dbReference type="Pfam" id="PF24681">
    <property type="entry name" value="Kelch_KLHDC2_KLHL20_DRC7"/>
    <property type="match status" value="1"/>
</dbReference>
<dbReference type="InParanoid" id="A0A1Y2GW16"/>
<dbReference type="AlphaFoldDB" id="A0A1Y2GW16"/>
<evidence type="ECO:0000256" key="4">
    <source>
        <dbReference type="SAM" id="Phobius"/>
    </source>
</evidence>
<dbReference type="RefSeq" id="XP_021883769.1">
    <property type="nucleotide sequence ID" value="XM_022027593.1"/>
</dbReference>
<keyword evidence="7" id="KW-1185">Reference proteome</keyword>
<feature type="compositionally biased region" description="Gly residues" evidence="3">
    <location>
        <begin position="389"/>
        <end position="401"/>
    </location>
</feature>
<keyword evidence="5" id="KW-0732">Signal</keyword>
<feature type="compositionally biased region" description="Basic and acidic residues" evidence="3">
    <location>
        <begin position="630"/>
        <end position="640"/>
    </location>
</feature>
<keyword evidence="1" id="KW-0880">Kelch repeat</keyword>
<feature type="region of interest" description="Disordered" evidence="3">
    <location>
        <begin position="487"/>
        <end position="520"/>
    </location>
</feature>
<dbReference type="GeneID" id="33569436"/>